<evidence type="ECO:0008006" key="3">
    <source>
        <dbReference type="Google" id="ProtNLM"/>
    </source>
</evidence>
<protein>
    <recommendedName>
        <fullName evidence="3">Carrier domain-containing protein</fullName>
    </recommendedName>
</protein>
<dbReference type="EMBL" id="ATBP01000408">
    <property type="protein sequence ID" value="ETR70537.1"/>
    <property type="molecule type" value="Genomic_DNA"/>
</dbReference>
<dbReference type="PROSITE" id="PS00012">
    <property type="entry name" value="PHOSPHOPANTETHEINE"/>
    <property type="match status" value="1"/>
</dbReference>
<dbReference type="AlphaFoldDB" id="A0A1V1P6N4"/>
<reference evidence="2" key="1">
    <citation type="submission" date="2012-11" db="EMBL/GenBank/DDBJ databases">
        <authorList>
            <person name="Lucero-Rivera Y.E."/>
            <person name="Tovar-Ramirez D."/>
        </authorList>
    </citation>
    <scope>NUCLEOTIDE SEQUENCE [LARGE SCALE GENOMIC DNA]</scope>
    <source>
        <strain evidence="2">Araruama</strain>
    </source>
</reference>
<comment type="caution">
    <text evidence="1">The sequence shown here is derived from an EMBL/GenBank/DDBJ whole genome shotgun (WGS) entry which is preliminary data.</text>
</comment>
<dbReference type="SUPFAM" id="SSF47336">
    <property type="entry name" value="ACP-like"/>
    <property type="match status" value="1"/>
</dbReference>
<dbReference type="InterPro" id="IPR006162">
    <property type="entry name" value="Ppantetheine_attach_site"/>
</dbReference>
<dbReference type="Gene3D" id="1.10.1200.10">
    <property type="entry name" value="ACP-like"/>
    <property type="match status" value="1"/>
</dbReference>
<accession>A0A1V1P6N4</accession>
<sequence>MNNIENVIHEVVLKVAIEKELDVSVVQNNQNLIDDIGFKSIDMARIIAILESRLEADPFSELVPITSIQTVGDLCHAYKLCFSKDDQPMCQPNLEVSKNRAKMRLNSTAMRGERRNKLRS</sequence>
<proteinExistence type="predicted"/>
<dbReference type="Proteomes" id="UP000189670">
    <property type="component" value="Unassembled WGS sequence"/>
</dbReference>
<name>A0A1V1P6N4_9BACT</name>
<evidence type="ECO:0000313" key="2">
    <source>
        <dbReference type="Proteomes" id="UP000189670"/>
    </source>
</evidence>
<evidence type="ECO:0000313" key="1">
    <source>
        <dbReference type="EMBL" id="ETR70537.1"/>
    </source>
</evidence>
<gene>
    <name evidence="1" type="ORF">OMM_08743</name>
</gene>
<dbReference type="InterPro" id="IPR036736">
    <property type="entry name" value="ACP-like_sf"/>
</dbReference>
<organism evidence="1 2">
    <name type="scientific">Candidatus Magnetoglobus multicellularis str. Araruama</name>
    <dbReference type="NCBI Taxonomy" id="890399"/>
    <lineage>
        <taxon>Bacteria</taxon>
        <taxon>Pseudomonadati</taxon>
        <taxon>Thermodesulfobacteriota</taxon>
        <taxon>Desulfobacteria</taxon>
        <taxon>Desulfobacterales</taxon>
        <taxon>Desulfobacteraceae</taxon>
        <taxon>Candidatus Magnetoglobus</taxon>
    </lineage>
</organism>